<gene>
    <name evidence="1" type="ORF">KPL71_000949</name>
</gene>
<keyword evidence="2" id="KW-1185">Reference proteome</keyword>
<reference evidence="2" key="1">
    <citation type="journal article" date="2023" name="Hortic. Res.">
        <title>A chromosome-level phased genome enabling allele-level studies in sweet orange: a case study on citrus Huanglongbing tolerance.</title>
        <authorList>
            <person name="Wu B."/>
            <person name="Yu Q."/>
            <person name="Deng Z."/>
            <person name="Duan Y."/>
            <person name="Luo F."/>
            <person name="Gmitter F. Jr."/>
        </authorList>
    </citation>
    <scope>NUCLEOTIDE SEQUENCE [LARGE SCALE GENOMIC DNA]</scope>
    <source>
        <strain evidence="2">cv. Valencia</strain>
    </source>
</reference>
<evidence type="ECO:0000313" key="1">
    <source>
        <dbReference type="EMBL" id="KAH9801228.1"/>
    </source>
</evidence>
<protein>
    <submittedName>
        <fullName evidence="1">Uncharacterized protein</fullName>
    </submittedName>
</protein>
<name>A0ACB8NSV1_CITSI</name>
<accession>A0ACB8NSV1</accession>
<organism evidence="1 2">
    <name type="scientific">Citrus sinensis</name>
    <name type="common">Sweet orange</name>
    <name type="synonym">Citrus aurantium var. sinensis</name>
    <dbReference type="NCBI Taxonomy" id="2711"/>
    <lineage>
        <taxon>Eukaryota</taxon>
        <taxon>Viridiplantae</taxon>
        <taxon>Streptophyta</taxon>
        <taxon>Embryophyta</taxon>
        <taxon>Tracheophyta</taxon>
        <taxon>Spermatophyta</taxon>
        <taxon>Magnoliopsida</taxon>
        <taxon>eudicotyledons</taxon>
        <taxon>Gunneridae</taxon>
        <taxon>Pentapetalae</taxon>
        <taxon>rosids</taxon>
        <taxon>malvids</taxon>
        <taxon>Sapindales</taxon>
        <taxon>Rutaceae</taxon>
        <taxon>Aurantioideae</taxon>
        <taxon>Citrus</taxon>
    </lineage>
</organism>
<sequence>MRKYKSVDFQFDPEIERTARRLRREHRELQAVVAMDDLQNLRNLNCREGIQLVNVHEGLNGQCVQRQPGNNNIIHMANDRDRAIRDYAVLTPQAIHPGIVRPDVQGDNFELKLVMFQMLQTVGQFNGLPSEDPHLHLKLFLEVSDAFKIAGASQEPLRLILFPFSLIDRARAWLNSLPPDSITTWSDLADKFLLKYFPPTKNAKLRNEITSFHQLEDESLCDAWERFKELLRKCHHHGISCCIQLETFYNGLNPSTRLMVDASANGALLSKSYNEAYEILERIANNNYQWPSTRQAAARGTTGVHNVDSLTTLAAQVTSLTMMLRLTIWAASIDRTRTIHIQTLTTLDGDSTQTFHRVIRTRLLQHLVDRTDLLNHLDFISKIKSKETSIMITSSPSKLAAALSNRPQGSLPSNTEDPRREEKEHCKVINLRSGKDVHSPVCVPKRRVEPTSIQKETQIEKESQSSTSQHTEALEQMPNYAKKFKDILTKKRRLGEFETVTLTQECSRMLQSKIPQKMKDPGSFTIPYSIGTKYSGKALCDLGASINLMPLSVFKQLGVGECRPTTVSLQLADRSHAYPEGKIEYVLVKVDKFIFPVDFIVLDFEADKEVPIILGRPFLATGKTLIDVQKGELTMRVNDQQVTFNVLDVMKSPDEIEDCNFISVMDFVVAERLHSCCSKEEINYVTIEELDDEDHGAANIAWLGEKQYFKIDEQIQQRELTPEQQEFKGNRPRVKHYMGDDVNNLRKDRFLKDPG</sequence>
<dbReference type="Proteomes" id="UP000829398">
    <property type="component" value="Chromosome 1"/>
</dbReference>
<proteinExistence type="predicted"/>
<dbReference type="EMBL" id="CM039170">
    <property type="protein sequence ID" value="KAH9801228.1"/>
    <property type="molecule type" value="Genomic_DNA"/>
</dbReference>
<evidence type="ECO:0000313" key="2">
    <source>
        <dbReference type="Proteomes" id="UP000829398"/>
    </source>
</evidence>
<comment type="caution">
    <text evidence="1">The sequence shown here is derived from an EMBL/GenBank/DDBJ whole genome shotgun (WGS) entry which is preliminary data.</text>
</comment>